<dbReference type="GO" id="GO:0003700">
    <property type="term" value="F:DNA-binding transcription factor activity"/>
    <property type="evidence" value="ECO:0007669"/>
    <property type="project" value="TreeGrafter"/>
</dbReference>
<dbReference type="OrthoDB" id="9805356at2"/>
<evidence type="ECO:0000313" key="4">
    <source>
        <dbReference type="Proteomes" id="UP000246569"/>
    </source>
</evidence>
<dbReference type="Proteomes" id="UP000246569">
    <property type="component" value="Unassembled WGS sequence"/>
</dbReference>
<protein>
    <submittedName>
        <fullName evidence="3">XRE family transcriptional regulator</fullName>
    </submittedName>
</protein>
<dbReference type="InterPro" id="IPR010982">
    <property type="entry name" value="Lambda_DNA-bd_dom_sf"/>
</dbReference>
<dbReference type="AlphaFoldDB" id="A0A317MRT4"/>
<dbReference type="Pfam" id="PF07883">
    <property type="entry name" value="Cupin_2"/>
    <property type="match status" value="1"/>
</dbReference>
<dbReference type="PANTHER" id="PTHR46797">
    <property type="entry name" value="HTH-TYPE TRANSCRIPTIONAL REGULATOR"/>
    <property type="match status" value="1"/>
</dbReference>
<dbReference type="InterPro" id="IPR013096">
    <property type="entry name" value="Cupin_2"/>
</dbReference>
<dbReference type="InterPro" id="IPR011051">
    <property type="entry name" value="RmlC_Cupin_sf"/>
</dbReference>
<comment type="caution">
    <text evidence="3">The sequence shown here is derived from an EMBL/GenBank/DDBJ whole genome shotgun (WGS) entry which is preliminary data.</text>
</comment>
<dbReference type="SUPFAM" id="SSF47413">
    <property type="entry name" value="lambda repressor-like DNA-binding domains"/>
    <property type="match status" value="1"/>
</dbReference>
<dbReference type="Gene3D" id="2.60.120.10">
    <property type="entry name" value="Jelly Rolls"/>
    <property type="match status" value="1"/>
</dbReference>
<dbReference type="GO" id="GO:0005829">
    <property type="term" value="C:cytosol"/>
    <property type="evidence" value="ECO:0007669"/>
    <property type="project" value="TreeGrafter"/>
</dbReference>
<organism evidence="3 4">
    <name type="scientific">Plasticicumulans acidivorans</name>
    <dbReference type="NCBI Taxonomy" id="886464"/>
    <lineage>
        <taxon>Bacteria</taxon>
        <taxon>Pseudomonadati</taxon>
        <taxon>Pseudomonadota</taxon>
        <taxon>Gammaproteobacteria</taxon>
        <taxon>Candidatus Competibacteraceae</taxon>
        <taxon>Plasticicumulans</taxon>
    </lineage>
</organism>
<dbReference type="SUPFAM" id="SSF51182">
    <property type="entry name" value="RmlC-like cupins"/>
    <property type="match status" value="1"/>
</dbReference>
<dbReference type="InterPro" id="IPR050807">
    <property type="entry name" value="TransReg_Diox_bact_type"/>
</dbReference>
<dbReference type="RefSeq" id="WP_110019969.1">
    <property type="nucleotide sequence ID" value="NZ_QGTJ01000012.1"/>
</dbReference>
<dbReference type="SMART" id="SM00530">
    <property type="entry name" value="HTH_XRE"/>
    <property type="match status" value="1"/>
</dbReference>
<name>A0A317MRT4_9GAMM</name>
<dbReference type="CDD" id="cd00093">
    <property type="entry name" value="HTH_XRE"/>
    <property type="match status" value="1"/>
</dbReference>
<feature type="domain" description="HTH cro/C1-type" evidence="2">
    <location>
        <begin position="15"/>
        <end position="69"/>
    </location>
</feature>
<dbReference type="Pfam" id="PF13560">
    <property type="entry name" value="HTH_31"/>
    <property type="match status" value="1"/>
</dbReference>
<keyword evidence="1" id="KW-0238">DNA-binding</keyword>
<dbReference type="CDD" id="cd02209">
    <property type="entry name" value="cupin_XRE_C"/>
    <property type="match status" value="1"/>
</dbReference>
<dbReference type="InterPro" id="IPR014710">
    <property type="entry name" value="RmlC-like_jellyroll"/>
</dbReference>
<evidence type="ECO:0000259" key="2">
    <source>
        <dbReference type="PROSITE" id="PS50943"/>
    </source>
</evidence>
<dbReference type="Gene3D" id="1.10.260.40">
    <property type="entry name" value="lambda repressor-like DNA-binding domains"/>
    <property type="match status" value="1"/>
</dbReference>
<reference evidence="3 4" key="1">
    <citation type="submission" date="2018-05" db="EMBL/GenBank/DDBJ databases">
        <title>Genomic Encyclopedia of Type Strains, Phase IV (KMG-IV): sequencing the most valuable type-strain genomes for metagenomic binning, comparative biology and taxonomic classification.</title>
        <authorList>
            <person name="Goeker M."/>
        </authorList>
    </citation>
    <scope>NUCLEOTIDE SEQUENCE [LARGE SCALE GENOMIC DNA]</scope>
    <source>
        <strain evidence="3 4">DSM 23606</strain>
    </source>
</reference>
<sequence>METASRPETALGQRLRQLRQQRDWTLAQTAEACGVARSTLSKIENAQMSPTYDVLLRLADGFAVDVSELFTPAAHALGAARRSLTRAGEGQPHRARGYAHRLLCTDLAHKHMEPFVSRITVHLDDAPEDWSRHAGEEFIYVLAGHVRVFTEFYAPADLGPGDAYYLDSRMGHRVVSLNADDAEVLWVATHPRTRGELIDPA</sequence>
<proteinExistence type="predicted"/>
<dbReference type="GO" id="GO:0003677">
    <property type="term" value="F:DNA binding"/>
    <property type="evidence" value="ECO:0007669"/>
    <property type="project" value="UniProtKB-KW"/>
</dbReference>
<dbReference type="PANTHER" id="PTHR46797:SF20">
    <property type="entry name" value="BLR4304 PROTEIN"/>
    <property type="match status" value="1"/>
</dbReference>
<evidence type="ECO:0000313" key="3">
    <source>
        <dbReference type="EMBL" id="PWV59123.1"/>
    </source>
</evidence>
<keyword evidence="4" id="KW-1185">Reference proteome</keyword>
<dbReference type="EMBL" id="QGTJ01000012">
    <property type="protein sequence ID" value="PWV59123.1"/>
    <property type="molecule type" value="Genomic_DNA"/>
</dbReference>
<gene>
    <name evidence="3" type="ORF">C7443_112123</name>
</gene>
<dbReference type="PROSITE" id="PS50943">
    <property type="entry name" value="HTH_CROC1"/>
    <property type="match status" value="1"/>
</dbReference>
<dbReference type="InterPro" id="IPR001387">
    <property type="entry name" value="Cro/C1-type_HTH"/>
</dbReference>
<evidence type="ECO:0000256" key="1">
    <source>
        <dbReference type="ARBA" id="ARBA00023125"/>
    </source>
</evidence>
<accession>A0A317MRT4</accession>